<organism evidence="2 3">
    <name type="scientific">Cupriavidus numazuensis</name>
    <dbReference type="NCBI Taxonomy" id="221992"/>
    <lineage>
        <taxon>Bacteria</taxon>
        <taxon>Pseudomonadati</taxon>
        <taxon>Pseudomonadota</taxon>
        <taxon>Betaproteobacteria</taxon>
        <taxon>Burkholderiales</taxon>
        <taxon>Burkholderiaceae</taxon>
        <taxon>Cupriavidus</taxon>
    </lineage>
</organism>
<evidence type="ECO:0000313" key="2">
    <source>
        <dbReference type="EMBL" id="CAG2158910.1"/>
    </source>
</evidence>
<feature type="domain" description="Carboxymuconolactone decarboxylase-like" evidence="1">
    <location>
        <begin position="36"/>
        <end position="99"/>
    </location>
</feature>
<proteinExistence type="predicted"/>
<gene>
    <name evidence="2" type="ORF">LMG26411_06290</name>
</gene>
<evidence type="ECO:0000259" key="1">
    <source>
        <dbReference type="Pfam" id="PF02627"/>
    </source>
</evidence>
<comment type="caution">
    <text evidence="2">The sequence shown here is derived from an EMBL/GenBank/DDBJ whole genome shotgun (WGS) entry which is preliminary data.</text>
</comment>
<sequence>MKAAPERTATPVCDELRVNGYWNPDWDAAAELDPVWTERFVAMGMHPLKAGVLDPRVIELICIAVDASCTHLYASGTQRHIRKALELGATQEQITSVLQLVSVLGIHTMSLGGPLLLEELERARQDSDTGDADERAVA</sequence>
<dbReference type="EMBL" id="CAJPVI010000051">
    <property type="protein sequence ID" value="CAG2158910.1"/>
    <property type="molecule type" value="Genomic_DNA"/>
</dbReference>
<dbReference type="PANTHER" id="PTHR33930">
    <property type="entry name" value="ALKYL HYDROPEROXIDE REDUCTASE AHPD"/>
    <property type="match status" value="1"/>
</dbReference>
<reference evidence="2 3" key="1">
    <citation type="submission" date="2021-03" db="EMBL/GenBank/DDBJ databases">
        <authorList>
            <person name="Peeters C."/>
        </authorList>
    </citation>
    <scope>NUCLEOTIDE SEQUENCE [LARGE SCALE GENOMIC DNA]</scope>
    <source>
        <strain evidence="2 3">LMG 26411</strain>
    </source>
</reference>
<dbReference type="Pfam" id="PF02627">
    <property type="entry name" value="CMD"/>
    <property type="match status" value="1"/>
</dbReference>
<name>A0ABM8TRN6_9BURK</name>
<dbReference type="InterPro" id="IPR029032">
    <property type="entry name" value="AhpD-like"/>
</dbReference>
<accession>A0ABM8TRN6</accession>
<evidence type="ECO:0000313" key="3">
    <source>
        <dbReference type="Proteomes" id="UP000672657"/>
    </source>
</evidence>
<dbReference type="PANTHER" id="PTHR33930:SF2">
    <property type="entry name" value="BLR3452 PROTEIN"/>
    <property type="match status" value="1"/>
</dbReference>
<dbReference type="Proteomes" id="UP000672657">
    <property type="component" value="Unassembled WGS sequence"/>
</dbReference>
<dbReference type="SUPFAM" id="SSF69118">
    <property type="entry name" value="AhpD-like"/>
    <property type="match status" value="1"/>
</dbReference>
<keyword evidence="3" id="KW-1185">Reference proteome</keyword>
<dbReference type="RefSeq" id="WP_211957124.1">
    <property type="nucleotide sequence ID" value="NZ_CAJPVI010000051.1"/>
</dbReference>
<dbReference type="InterPro" id="IPR003779">
    <property type="entry name" value="CMD-like"/>
</dbReference>
<dbReference type="Gene3D" id="1.20.1290.10">
    <property type="entry name" value="AhpD-like"/>
    <property type="match status" value="1"/>
</dbReference>
<protein>
    <recommendedName>
        <fullName evidence="1">Carboxymuconolactone decarboxylase-like domain-containing protein</fullName>
    </recommendedName>
</protein>